<dbReference type="Pfam" id="PF04542">
    <property type="entry name" value="Sigma70_r2"/>
    <property type="match status" value="1"/>
</dbReference>
<keyword evidence="2" id="KW-0805">Transcription regulation</keyword>
<feature type="domain" description="RNA polymerase sigma factor 70 region 4 type 2" evidence="7">
    <location>
        <begin position="100"/>
        <end position="152"/>
    </location>
</feature>
<dbReference type="Pfam" id="PF08281">
    <property type="entry name" value="Sigma70_r4_2"/>
    <property type="match status" value="1"/>
</dbReference>
<sequence length="168" mass="18536">MRGRDQEFAEFFSARFEGARRIAYAMCGSWPDAEEIAQSAFVKLYARWTKIRIETVDAYLRTVLTRVFLDTKRRGRAREQVMADLPDTIAPADAGPGERLALRTALLAVPPGQRAVLVLRYVADLSVDQVAETLGCSTGTVKSQTARGLASLRAAYHKGEVSLEMRGA</sequence>
<dbReference type="SUPFAM" id="SSF88659">
    <property type="entry name" value="Sigma3 and sigma4 domains of RNA polymerase sigma factors"/>
    <property type="match status" value="1"/>
</dbReference>
<dbReference type="InterPro" id="IPR039425">
    <property type="entry name" value="RNA_pol_sigma-70-like"/>
</dbReference>
<organism evidence="8 9">
    <name type="scientific">Actinophytocola algeriensis</name>
    <dbReference type="NCBI Taxonomy" id="1768010"/>
    <lineage>
        <taxon>Bacteria</taxon>
        <taxon>Bacillati</taxon>
        <taxon>Actinomycetota</taxon>
        <taxon>Actinomycetes</taxon>
        <taxon>Pseudonocardiales</taxon>
        <taxon>Pseudonocardiaceae</taxon>
    </lineage>
</organism>
<reference evidence="8 9" key="1">
    <citation type="submission" date="2020-08" db="EMBL/GenBank/DDBJ databases">
        <title>Genomic Encyclopedia of Type Strains, Phase III (KMG-III): the genomes of soil and plant-associated and newly described type strains.</title>
        <authorList>
            <person name="Whitman W."/>
        </authorList>
    </citation>
    <scope>NUCLEOTIDE SEQUENCE [LARGE SCALE GENOMIC DNA]</scope>
    <source>
        <strain evidence="8 9">CECT 8960</strain>
    </source>
</reference>
<dbReference type="SUPFAM" id="SSF88946">
    <property type="entry name" value="Sigma2 domain of RNA polymerase sigma factors"/>
    <property type="match status" value="1"/>
</dbReference>
<dbReference type="InterPro" id="IPR036388">
    <property type="entry name" value="WH-like_DNA-bd_sf"/>
</dbReference>
<evidence type="ECO:0000256" key="3">
    <source>
        <dbReference type="ARBA" id="ARBA00023082"/>
    </source>
</evidence>
<feature type="domain" description="RNA polymerase sigma-70 region 2" evidence="6">
    <location>
        <begin position="20"/>
        <end position="76"/>
    </location>
</feature>
<dbReference type="InterPro" id="IPR014325">
    <property type="entry name" value="RNA_pol_sigma-E_actinobac"/>
</dbReference>
<dbReference type="AlphaFoldDB" id="A0A7W7Q4J1"/>
<keyword evidence="5" id="KW-0804">Transcription</keyword>
<dbReference type="NCBIfam" id="TIGR02983">
    <property type="entry name" value="SigE-fam_strep"/>
    <property type="match status" value="1"/>
</dbReference>
<proteinExistence type="inferred from homology"/>
<keyword evidence="3" id="KW-0731">Sigma factor</keyword>
<dbReference type="InterPro" id="IPR013325">
    <property type="entry name" value="RNA_pol_sigma_r2"/>
</dbReference>
<evidence type="ECO:0000256" key="4">
    <source>
        <dbReference type="ARBA" id="ARBA00023125"/>
    </source>
</evidence>
<name>A0A7W7Q4J1_9PSEU</name>
<comment type="caution">
    <text evidence="8">The sequence shown here is derived from an EMBL/GenBank/DDBJ whole genome shotgun (WGS) entry which is preliminary data.</text>
</comment>
<dbReference type="GO" id="GO:0006352">
    <property type="term" value="P:DNA-templated transcription initiation"/>
    <property type="evidence" value="ECO:0007669"/>
    <property type="project" value="InterPro"/>
</dbReference>
<dbReference type="PANTHER" id="PTHR43133:SF50">
    <property type="entry name" value="ECF RNA POLYMERASE SIGMA FACTOR SIGM"/>
    <property type="match status" value="1"/>
</dbReference>
<dbReference type="CDD" id="cd06171">
    <property type="entry name" value="Sigma70_r4"/>
    <property type="match status" value="1"/>
</dbReference>
<evidence type="ECO:0000256" key="2">
    <source>
        <dbReference type="ARBA" id="ARBA00023015"/>
    </source>
</evidence>
<dbReference type="EMBL" id="JACHJQ010000003">
    <property type="protein sequence ID" value="MBB4906819.1"/>
    <property type="molecule type" value="Genomic_DNA"/>
</dbReference>
<dbReference type="PANTHER" id="PTHR43133">
    <property type="entry name" value="RNA POLYMERASE ECF-TYPE SIGMA FACTO"/>
    <property type="match status" value="1"/>
</dbReference>
<evidence type="ECO:0000313" key="9">
    <source>
        <dbReference type="Proteomes" id="UP000520767"/>
    </source>
</evidence>
<gene>
    <name evidence="8" type="ORF">FHR82_003039</name>
</gene>
<protein>
    <submittedName>
        <fullName evidence="8">RNA polymerase sigma-70 factor (Sigma-E family)</fullName>
    </submittedName>
</protein>
<dbReference type="NCBIfam" id="TIGR02937">
    <property type="entry name" value="sigma70-ECF"/>
    <property type="match status" value="1"/>
</dbReference>
<dbReference type="GO" id="GO:0016987">
    <property type="term" value="F:sigma factor activity"/>
    <property type="evidence" value="ECO:0007669"/>
    <property type="project" value="UniProtKB-KW"/>
</dbReference>
<evidence type="ECO:0000256" key="5">
    <source>
        <dbReference type="ARBA" id="ARBA00023163"/>
    </source>
</evidence>
<evidence type="ECO:0000313" key="8">
    <source>
        <dbReference type="EMBL" id="MBB4906819.1"/>
    </source>
</evidence>
<dbReference type="GO" id="GO:0003677">
    <property type="term" value="F:DNA binding"/>
    <property type="evidence" value="ECO:0007669"/>
    <property type="project" value="UniProtKB-KW"/>
</dbReference>
<dbReference type="InterPro" id="IPR007627">
    <property type="entry name" value="RNA_pol_sigma70_r2"/>
</dbReference>
<dbReference type="InterPro" id="IPR013249">
    <property type="entry name" value="RNA_pol_sigma70_r4_t2"/>
</dbReference>
<keyword evidence="4" id="KW-0238">DNA-binding</keyword>
<dbReference type="RefSeq" id="WP_184810977.1">
    <property type="nucleotide sequence ID" value="NZ_JACHJQ010000003.1"/>
</dbReference>
<dbReference type="InterPro" id="IPR013324">
    <property type="entry name" value="RNA_pol_sigma_r3/r4-like"/>
</dbReference>
<dbReference type="Gene3D" id="1.10.10.10">
    <property type="entry name" value="Winged helix-like DNA-binding domain superfamily/Winged helix DNA-binding domain"/>
    <property type="match status" value="1"/>
</dbReference>
<evidence type="ECO:0000259" key="7">
    <source>
        <dbReference type="Pfam" id="PF08281"/>
    </source>
</evidence>
<comment type="similarity">
    <text evidence="1">Belongs to the sigma-70 factor family. ECF subfamily.</text>
</comment>
<dbReference type="Gene3D" id="1.10.1740.10">
    <property type="match status" value="1"/>
</dbReference>
<keyword evidence="9" id="KW-1185">Reference proteome</keyword>
<dbReference type="Proteomes" id="UP000520767">
    <property type="component" value="Unassembled WGS sequence"/>
</dbReference>
<accession>A0A7W7Q4J1</accession>
<evidence type="ECO:0000259" key="6">
    <source>
        <dbReference type="Pfam" id="PF04542"/>
    </source>
</evidence>
<dbReference type="InterPro" id="IPR014284">
    <property type="entry name" value="RNA_pol_sigma-70_dom"/>
</dbReference>
<evidence type="ECO:0000256" key="1">
    <source>
        <dbReference type="ARBA" id="ARBA00010641"/>
    </source>
</evidence>